<keyword evidence="3" id="KW-1185">Reference proteome</keyword>
<dbReference type="PANTHER" id="PTHR37886">
    <property type="entry name" value="S-ADENOSYL-L-METHIONINE-DEPENDENT METHYLTRANSFERASES SUPERFAMILY PROTEIN"/>
    <property type="match status" value="1"/>
</dbReference>
<proteinExistence type="predicted"/>
<dbReference type="InterPro" id="IPR029063">
    <property type="entry name" value="SAM-dependent_MTases_sf"/>
</dbReference>
<protein>
    <submittedName>
        <fullName evidence="2">Methyltransferase domain-containing protein</fullName>
    </submittedName>
</protein>
<dbReference type="Pfam" id="PF08242">
    <property type="entry name" value="Methyltransf_12"/>
    <property type="match status" value="1"/>
</dbReference>
<dbReference type="GO" id="GO:0008168">
    <property type="term" value="F:methyltransferase activity"/>
    <property type="evidence" value="ECO:0007669"/>
    <property type="project" value="UniProtKB-KW"/>
</dbReference>
<gene>
    <name evidence="2" type="ORF">SAMN05444358_102133</name>
</gene>
<dbReference type="EMBL" id="FNNP01000002">
    <property type="protein sequence ID" value="SDW99021.1"/>
    <property type="molecule type" value="Genomic_DNA"/>
</dbReference>
<dbReference type="Gene3D" id="3.40.50.150">
    <property type="entry name" value="Vaccinia Virus protein VP39"/>
    <property type="match status" value="1"/>
</dbReference>
<dbReference type="OrthoDB" id="1853779at2"/>
<organism evidence="2 3">
    <name type="scientific">Ruegeria halocynthiae</name>
    <dbReference type="NCBI Taxonomy" id="985054"/>
    <lineage>
        <taxon>Bacteria</taxon>
        <taxon>Pseudomonadati</taxon>
        <taxon>Pseudomonadota</taxon>
        <taxon>Alphaproteobacteria</taxon>
        <taxon>Rhodobacterales</taxon>
        <taxon>Roseobacteraceae</taxon>
        <taxon>Ruegeria</taxon>
    </lineage>
</organism>
<keyword evidence="2" id="KW-0808">Transferase</keyword>
<accession>A0A1H2Y1U1</accession>
<feature type="domain" description="Methyltransferase type 12" evidence="1">
    <location>
        <begin position="71"/>
        <end position="171"/>
    </location>
</feature>
<dbReference type="RefSeq" id="WP_074736663.1">
    <property type="nucleotide sequence ID" value="NZ_FNNP01000002.1"/>
</dbReference>
<evidence type="ECO:0000313" key="2">
    <source>
        <dbReference type="EMBL" id="SDW99021.1"/>
    </source>
</evidence>
<dbReference type="Proteomes" id="UP000183400">
    <property type="component" value="Unassembled WGS sequence"/>
</dbReference>
<reference evidence="3" key="1">
    <citation type="submission" date="2016-10" db="EMBL/GenBank/DDBJ databases">
        <authorList>
            <person name="Varghese N."/>
            <person name="Submissions S."/>
        </authorList>
    </citation>
    <scope>NUCLEOTIDE SEQUENCE [LARGE SCALE GENOMIC DNA]</scope>
    <source>
        <strain evidence="3">DSM 27839</strain>
    </source>
</reference>
<sequence>MRFPGRRTIGAYSMKAQAFLYHAMKMSRVTEEMRRVNLAEAMGFDGQWDDHREFQMAFLQENGLNEQTRFLEIGSGPLTLGIPLIQLLDAGNYTGVDIRENVSNLAYNEIARAGLARKNPRLIVSDNFGASSLGDETFDVIWSFSVLFHLSDDLVNALFSNVKKRLSPKGRYWANYNNISEESQWLEFPFVNRTGDFYERIAKNNGLSYNELGAIQQLGFNGRGQEKNNVMFELAHA</sequence>
<dbReference type="AlphaFoldDB" id="A0A1H2Y1U1"/>
<dbReference type="SUPFAM" id="SSF53335">
    <property type="entry name" value="S-adenosyl-L-methionine-dependent methyltransferases"/>
    <property type="match status" value="1"/>
</dbReference>
<dbReference type="STRING" id="985054.SAMN05444358_102133"/>
<dbReference type="PANTHER" id="PTHR37886:SF1">
    <property type="entry name" value="S-ADENOSYL-L-METHIONINE-DEPENDENT METHYLTRANSFERASES SUPERFAMILY PROTEIN"/>
    <property type="match status" value="1"/>
</dbReference>
<name>A0A1H2Y1U1_9RHOB</name>
<evidence type="ECO:0000259" key="1">
    <source>
        <dbReference type="Pfam" id="PF08242"/>
    </source>
</evidence>
<evidence type="ECO:0000313" key="3">
    <source>
        <dbReference type="Proteomes" id="UP000183400"/>
    </source>
</evidence>
<dbReference type="GO" id="GO:0032259">
    <property type="term" value="P:methylation"/>
    <property type="evidence" value="ECO:0007669"/>
    <property type="project" value="UniProtKB-KW"/>
</dbReference>
<keyword evidence="2" id="KW-0489">Methyltransferase</keyword>
<dbReference type="CDD" id="cd02440">
    <property type="entry name" value="AdoMet_MTases"/>
    <property type="match status" value="1"/>
</dbReference>
<dbReference type="InterPro" id="IPR013217">
    <property type="entry name" value="Methyltransf_12"/>
</dbReference>